<dbReference type="Proteomes" id="UP001153269">
    <property type="component" value="Unassembled WGS sequence"/>
</dbReference>
<accession>A0A9N7ZC50</accession>
<proteinExistence type="predicted"/>
<comment type="caution">
    <text evidence="1">The sequence shown here is derived from an EMBL/GenBank/DDBJ whole genome shotgun (WGS) entry which is preliminary data.</text>
</comment>
<gene>
    <name evidence="1" type="ORF">PLEPLA_LOCUS46381</name>
</gene>
<sequence length="138" mass="15365">MEDESAPGIFCLKLQNISGEHSEFSAGSVSCLFSGSRSDVFQDPELFLVHVLLITVVFQVFFCFPEVQTPLPEAEARNLQRNSDLILNDPELKTTTLIPQVHQLLRESPTQEFCCRPDPGGRLSAILGHEDVLQVPQL</sequence>
<name>A0A9N7ZC50_PLEPL</name>
<evidence type="ECO:0000313" key="1">
    <source>
        <dbReference type="EMBL" id="CAB1458551.1"/>
    </source>
</evidence>
<reference evidence="1" key="1">
    <citation type="submission" date="2020-03" db="EMBL/GenBank/DDBJ databases">
        <authorList>
            <person name="Weist P."/>
        </authorList>
    </citation>
    <scope>NUCLEOTIDE SEQUENCE</scope>
</reference>
<protein>
    <submittedName>
        <fullName evidence="1">Uncharacterized protein</fullName>
    </submittedName>
</protein>
<evidence type="ECO:0000313" key="2">
    <source>
        <dbReference type="Proteomes" id="UP001153269"/>
    </source>
</evidence>
<keyword evidence="2" id="KW-1185">Reference proteome</keyword>
<dbReference type="EMBL" id="CADEAL010004392">
    <property type="protein sequence ID" value="CAB1458551.1"/>
    <property type="molecule type" value="Genomic_DNA"/>
</dbReference>
<dbReference type="AlphaFoldDB" id="A0A9N7ZC50"/>
<organism evidence="1 2">
    <name type="scientific">Pleuronectes platessa</name>
    <name type="common">European plaice</name>
    <dbReference type="NCBI Taxonomy" id="8262"/>
    <lineage>
        <taxon>Eukaryota</taxon>
        <taxon>Metazoa</taxon>
        <taxon>Chordata</taxon>
        <taxon>Craniata</taxon>
        <taxon>Vertebrata</taxon>
        <taxon>Euteleostomi</taxon>
        <taxon>Actinopterygii</taxon>
        <taxon>Neopterygii</taxon>
        <taxon>Teleostei</taxon>
        <taxon>Neoteleostei</taxon>
        <taxon>Acanthomorphata</taxon>
        <taxon>Carangaria</taxon>
        <taxon>Pleuronectiformes</taxon>
        <taxon>Pleuronectoidei</taxon>
        <taxon>Pleuronectidae</taxon>
        <taxon>Pleuronectes</taxon>
    </lineage>
</organism>